<dbReference type="OrthoDB" id="10249250at2759"/>
<dbReference type="PROSITE" id="PS51359">
    <property type="entry name" value="COX5B_2"/>
    <property type="match status" value="1"/>
</dbReference>
<dbReference type="HOGENOM" id="CLU_091071_2_0_1"/>
<evidence type="ECO:0000256" key="3">
    <source>
        <dbReference type="ARBA" id="ARBA00022723"/>
    </source>
</evidence>
<evidence type="ECO:0000256" key="4">
    <source>
        <dbReference type="ARBA" id="ARBA00022792"/>
    </source>
</evidence>
<comment type="caution">
    <text evidence="12">The sequence shown here is derived from an EMBL/GenBank/DDBJ whole genome shotgun (WGS) entry which is preliminary data.</text>
</comment>
<dbReference type="Proteomes" id="UP000006757">
    <property type="component" value="Unassembled WGS sequence"/>
</dbReference>
<dbReference type="SUPFAM" id="SSF57802">
    <property type="entry name" value="Rubredoxin-like"/>
    <property type="match status" value="1"/>
</dbReference>
<evidence type="ECO:0000256" key="11">
    <source>
        <dbReference type="PIRSR" id="PIRSR602124-2"/>
    </source>
</evidence>
<dbReference type="Pfam" id="PF01215">
    <property type="entry name" value="COX5B"/>
    <property type="match status" value="1"/>
</dbReference>
<dbReference type="GO" id="GO:0045277">
    <property type="term" value="C:respiratory chain complex IV"/>
    <property type="evidence" value="ECO:0007669"/>
    <property type="project" value="InterPro"/>
</dbReference>
<keyword evidence="5 11" id="KW-0862">Zinc</keyword>
<organism evidence="12 13">
    <name type="scientific">Trichosporon asahii var. asahii (strain CBS 8904)</name>
    <name type="common">Yeast</name>
    <dbReference type="NCBI Taxonomy" id="1220162"/>
    <lineage>
        <taxon>Eukaryota</taxon>
        <taxon>Fungi</taxon>
        <taxon>Dikarya</taxon>
        <taxon>Basidiomycota</taxon>
        <taxon>Agaricomycotina</taxon>
        <taxon>Tremellomycetes</taxon>
        <taxon>Trichosporonales</taxon>
        <taxon>Trichosporonaceae</taxon>
        <taxon>Trichosporon</taxon>
    </lineage>
</organism>
<dbReference type="OMA" id="DHKPYWM"/>
<keyword evidence="4" id="KW-0999">Mitochondrion inner membrane</keyword>
<keyword evidence="7" id="KW-0496">Mitochondrion</keyword>
<dbReference type="STRING" id="1220162.K1V784"/>
<reference evidence="12 13" key="1">
    <citation type="journal article" date="2012" name="Eukaryot. Cell">
        <title>Genome sequence of the Trichosporon asahii environmental strain CBS 8904.</title>
        <authorList>
            <person name="Yang R.Y."/>
            <person name="Li H.T."/>
            <person name="Zhu H."/>
            <person name="Zhou G.P."/>
            <person name="Wang M."/>
            <person name="Wang L."/>
        </authorList>
    </citation>
    <scope>NUCLEOTIDE SEQUENCE [LARGE SCALE GENOMIC DNA]</scope>
    <source>
        <strain evidence="12 13">CBS 8904</strain>
    </source>
</reference>
<dbReference type="CDD" id="cd00924">
    <property type="entry name" value="Cyt_c_Oxidase_Vb"/>
    <property type="match status" value="1"/>
</dbReference>
<feature type="binding site" evidence="11">
    <location>
        <position position="135"/>
    </location>
    <ligand>
        <name>Zn(2+)</name>
        <dbReference type="ChEBI" id="CHEBI:29105"/>
    </ligand>
</feature>
<sequence>MVALLRSFRVAQAVARPALAARPAARAFSLSAIRLGGAQPPELIGPGVQPGQIPTDEQQATGIERFELMGKVQGVDVFDMKPLEADRIGTLADPIEVLSYYPVRQVGCTGFPADSHDTLWIDVTAEKKHARCTECGSVYTLKYEPHDTLSHGHH</sequence>
<dbReference type="GO" id="GO:0046872">
    <property type="term" value="F:metal ion binding"/>
    <property type="evidence" value="ECO:0007669"/>
    <property type="project" value="UniProtKB-KW"/>
</dbReference>
<keyword evidence="6" id="KW-0809">Transit peptide</keyword>
<evidence type="ECO:0000256" key="6">
    <source>
        <dbReference type="ARBA" id="ARBA00022946"/>
    </source>
</evidence>
<accession>K1V784</accession>
<keyword evidence="13" id="KW-1185">Reference proteome</keyword>
<feature type="binding site" evidence="11">
    <location>
        <position position="116"/>
    </location>
    <ligand>
        <name>Zn(2+)</name>
        <dbReference type="ChEBI" id="CHEBI:29105"/>
    </ligand>
</feature>
<dbReference type="InParanoid" id="K1V784"/>
<feature type="binding site" evidence="11">
    <location>
        <position position="108"/>
    </location>
    <ligand>
        <name>Zn(2+)</name>
        <dbReference type="ChEBI" id="CHEBI:29105"/>
    </ligand>
</feature>
<dbReference type="eggNOG" id="KOG3352">
    <property type="taxonomic scope" value="Eukaryota"/>
</dbReference>
<name>K1V784_TRIAC</name>
<dbReference type="GO" id="GO:0005743">
    <property type="term" value="C:mitochondrial inner membrane"/>
    <property type="evidence" value="ECO:0007669"/>
    <property type="project" value="UniProtKB-SubCell"/>
</dbReference>
<evidence type="ECO:0000256" key="1">
    <source>
        <dbReference type="ARBA" id="ARBA00004443"/>
    </source>
</evidence>
<keyword evidence="3 11" id="KW-0479">Metal-binding</keyword>
<dbReference type="EMBL" id="AMBO01000358">
    <property type="protein sequence ID" value="EKC99869.1"/>
    <property type="molecule type" value="Genomic_DNA"/>
</dbReference>
<dbReference type="AlphaFoldDB" id="K1V784"/>
<comment type="similarity">
    <text evidence="2">Belongs to the cytochrome c oxidase subunit 5B family.</text>
</comment>
<dbReference type="InterPro" id="IPR036972">
    <property type="entry name" value="Cyt_c_oxidase_su5b_sf"/>
</dbReference>
<evidence type="ECO:0000256" key="5">
    <source>
        <dbReference type="ARBA" id="ARBA00022833"/>
    </source>
</evidence>
<evidence type="ECO:0000256" key="9">
    <source>
        <dbReference type="ARBA" id="ARBA00031366"/>
    </source>
</evidence>
<evidence type="ECO:0000313" key="13">
    <source>
        <dbReference type="Proteomes" id="UP000006757"/>
    </source>
</evidence>
<dbReference type="GO" id="GO:0006123">
    <property type="term" value="P:mitochondrial electron transport, cytochrome c to oxygen"/>
    <property type="evidence" value="ECO:0007669"/>
    <property type="project" value="InterPro"/>
</dbReference>
<gene>
    <name evidence="12" type="ORF">A1Q2_05834</name>
</gene>
<feature type="binding site" evidence="11">
    <location>
        <position position="132"/>
    </location>
    <ligand>
        <name>Zn(2+)</name>
        <dbReference type="ChEBI" id="CHEBI:29105"/>
    </ligand>
</feature>
<dbReference type="PANTHER" id="PTHR10122">
    <property type="entry name" value="CYTOCHROME C OXIDASE SUBUNIT 5B, MITOCHONDRIAL"/>
    <property type="match status" value="1"/>
</dbReference>
<dbReference type="PANTHER" id="PTHR10122:SF0">
    <property type="entry name" value="CYTOCHROME C OXIDASE SUBUNIT 5B, ISOFORM A-RELATED"/>
    <property type="match status" value="1"/>
</dbReference>
<evidence type="ECO:0000256" key="2">
    <source>
        <dbReference type="ARBA" id="ARBA00010292"/>
    </source>
</evidence>
<proteinExistence type="inferred from homology"/>
<dbReference type="FunFam" id="2.60.11.10:FF:000003">
    <property type="entry name" value="Cytochrome c oxidase subunit IV"/>
    <property type="match status" value="1"/>
</dbReference>
<comment type="subcellular location">
    <subcellularLocation>
        <location evidence="1">Mitochondrion inner membrane</location>
        <topology evidence="1">Peripheral membrane protein</topology>
        <orientation evidence="1">Matrix side</orientation>
    </subcellularLocation>
</comment>
<evidence type="ECO:0000256" key="7">
    <source>
        <dbReference type="ARBA" id="ARBA00023128"/>
    </source>
</evidence>
<dbReference type="FunCoup" id="K1V784">
    <property type="interactions" value="179"/>
</dbReference>
<dbReference type="Gene3D" id="2.60.11.10">
    <property type="entry name" value="Cytochrome c oxidase, subunit Vb"/>
    <property type="match status" value="1"/>
</dbReference>
<evidence type="ECO:0000256" key="8">
    <source>
        <dbReference type="ARBA" id="ARBA00023136"/>
    </source>
</evidence>
<protein>
    <recommendedName>
        <fullName evidence="10">Cytochrome c oxidase subunit 4, mitochondrial</fullName>
    </recommendedName>
    <alternativeName>
        <fullName evidence="9">Cytochrome c oxidase polypeptide IV</fullName>
    </alternativeName>
</protein>
<evidence type="ECO:0000256" key="10">
    <source>
        <dbReference type="ARBA" id="ARBA00070613"/>
    </source>
</evidence>
<keyword evidence="8" id="KW-0472">Membrane</keyword>
<evidence type="ECO:0000313" key="12">
    <source>
        <dbReference type="EMBL" id="EKC99869.1"/>
    </source>
</evidence>
<dbReference type="InterPro" id="IPR002124">
    <property type="entry name" value="Cyt_c_oxidase_su5b"/>
</dbReference>